<gene>
    <name evidence="2" type="ORF">PQR63_05125</name>
</gene>
<dbReference type="RefSeq" id="WP_408166216.1">
    <property type="nucleotide sequence ID" value="NZ_JAQQFR010000003.1"/>
</dbReference>
<organism evidence="2 3">
    <name type="scientific">Herbaspirillum rhizosphaerae</name>
    <dbReference type="NCBI Taxonomy" id="346179"/>
    <lineage>
        <taxon>Bacteria</taxon>
        <taxon>Pseudomonadati</taxon>
        <taxon>Pseudomonadota</taxon>
        <taxon>Betaproteobacteria</taxon>
        <taxon>Burkholderiales</taxon>
        <taxon>Oxalobacteraceae</taxon>
        <taxon>Herbaspirillum</taxon>
    </lineage>
</organism>
<proteinExistence type="predicted"/>
<evidence type="ECO:0000313" key="3">
    <source>
        <dbReference type="Proteomes" id="UP001629214"/>
    </source>
</evidence>
<accession>A0ABW8Z3Y8</accession>
<sequence>MHQRYEESTANLKELMTIAPISQQAYTAHVRAKVDARRQMEDAREEAKQRSEEVL</sequence>
<protein>
    <submittedName>
        <fullName evidence="2">Uncharacterized protein</fullName>
    </submittedName>
</protein>
<feature type="region of interest" description="Disordered" evidence="1">
    <location>
        <begin position="36"/>
        <end position="55"/>
    </location>
</feature>
<comment type="caution">
    <text evidence="2">The sequence shown here is derived from an EMBL/GenBank/DDBJ whole genome shotgun (WGS) entry which is preliminary data.</text>
</comment>
<name>A0ABW8Z3Y8_9BURK</name>
<reference evidence="2 3" key="1">
    <citation type="journal article" date="2024" name="Chem. Sci.">
        <title>Discovery of megapolipeptins by genome mining of a Burkholderiales bacteria collection.</title>
        <authorList>
            <person name="Paulo B.S."/>
            <person name="Recchia M.J.J."/>
            <person name="Lee S."/>
            <person name="Fergusson C.H."/>
            <person name="Romanowski S.B."/>
            <person name="Hernandez A."/>
            <person name="Krull N."/>
            <person name="Liu D.Y."/>
            <person name="Cavanagh H."/>
            <person name="Bos A."/>
            <person name="Gray C.A."/>
            <person name="Murphy B.T."/>
            <person name="Linington R.G."/>
            <person name="Eustaquio A.S."/>
        </authorList>
    </citation>
    <scope>NUCLEOTIDE SEQUENCE [LARGE SCALE GENOMIC DNA]</scope>
    <source>
        <strain evidence="2 3">RL21-008-BIB-B</strain>
    </source>
</reference>
<dbReference type="Proteomes" id="UP001629214">
    <property type="component" value="Unassembled WGS sequence"/>
</dbReference>
<dbReference type="EMBL" id="JAQQFR010000003">
    <property type="protein sequence ID" value="MFL9877747.1"/>
    <property type="molecule type" value="Genomic_DNA"/>
</dbReference>
<evidence type="ECO:0000313" key="2">
    <source>
        <dbReference type="EMBL" id="MFL9877747.1"/>
    </source>
</evidence>
<keyword evidence="3" id="KW-1185">Reference proteome</keyword>
<evidence type="ECO:0000256" key="1">
    <source>
        <dbReference type="SAM" id="MobiDB-lite"/>
    </source>
</evidence>